<dbReference type="Gene3D" id="3.10.110.10">
    <property type="entry name" value="Ubiquitin Conjugating Enzyme"/>
    <property type="match status" value="1"/>
</dbReference>
<dbReference type="PROSITE" id="PS50127">
    <property type="entry name" value="UBC_2"/>
    <property type="match status" value="1"/>
</dbReference>
<proteinExistence type="predicted"/>
<dbReference type="InterPro" id="IPR000608">
    <property type="entry name" value="UBC"/>
</dbReference>
<dbReference type="SUPFAM" id="SSF54495">
    <property type="entry name" value="UBC-like"/>
    <property type="match status" value="1"/>
</dbReference>
<feature type="domain" description="UBC core" evidence="2">
    <location>
        <begin position="7"/>
        <end position="157"/>
    </location>
</feature>
<dbReference type="PANTHER" id="PTHR24067">
    <property type="entry name" value="UBIQUITIN-CONJUGATING ENZYME E2"/>
    <property type="match status" value="1"/>
</dbReference>
<protein>
    <submittedName>
        <fullName evidence="3">Ubiquitin-conjugating enzyme E2</fullName>
    </submittedName>
</protein>
<feature type="region of interest" description="Disordered" evidence="1">
    <location>
        <begin position="173"/>
        <end position="234"/>
    </location>
</feature>
<reference evidence="3 4" key="1">
    <citation type="journal article" date="2021" name="MBio">
        <title>A New Model Trypanosomatid, Novymonas esmeraldas: Genomic Perception of Its 'Candidatus Pandoraea novymonadis' Endosymbiont.</title>
        <authorList>
            <person name="Zakharova A."/>
            <person name="Saura A."/>
            <person name="Butenko A."/>
            <person name="Podesvova L."/>
            <person name="Warmusova S."/>
            <person name="Kostygov A.Y."/>
            <person name="Nenarokova A."/>
            <person name="Lukes J."/>
            <person name="Opperdoes F.R."/>
            <person name="Yurchenko V."/>
        </authorList>
    </citation>
    <scope>NUCLEOTIDE SEQUENCE [LARGE SCALE GENOMIC DNA]</scope>
    <source>
        <strain evidence="3 4">E262AT.01</strain>
    </source>
</reference>
<evidence type="ECO:0000259" key="2">
    <source>
        <dbReference type="PROSITE" id="PS50127"/>
    </source>
</evidence>
<accession>A0AAW0EVE6</accession>
<evidence type="ECO:0000256" key="1">
    <source>
        <dbReference type="SAM" id="MobiDB-lite"/>
    </source>
</evidence>
<evidence type="ECO:0000313" key="4">
    <source>
        <dbReference type="Proteomes" id="UP001430356"/>
    </source>
</evidence>
<sequence>MSAPTAQCLKRLQIELRKLNTEDELPFQIGADPHNMLRCYFVLDGPADTPYAGGRYVGLLEVPPDYPFKPPSVQLCTPSGRFKTGMQICLSNSSYHPENWSPMWRLHTILIALLSFFVSEEPTTGSMTATVEERRRLAAGTRQYNVERLQAVYKRALPAAFAADVAFLQKSSATAGDGSGSSSGSSGSDEEAEVAGGEREEEETGSTAAVTSTEASAAQQEAAAAVPAEADAARGGNTQTVAGAAEGGVSAVVGATAPAPHHRHRRQKTVPGGAVAERGAQPLWRRYISLVVLLAIGLGLLRQIV</sequence>
<dbReference type="InterPro" id="IPR016135">
    <property type="entry name" value="UBQ-conjugating_enzyme/RWD"/>
</dbReference>
<keyword evidence="4" id="KW-1185">Reference proteome</keyword>
<dbReference type="Proteomes" id="UP001430356">
    <property type="component" value="Unassembled WGS sequence"/>
</dbReference>
<feature type="compositionally biased region" description="Acidic residues" evidence="1">
    <location>
        <begin position="188"/>
        <end position="204"/>
    </location>
</feature>
<name>A0AAW0EVE6_9TRYP</name>
<organism evidence="3 4">
    <name type="scientific">Novymonas esmeraldas</name>
    <dbReference type="NCBI Taxonomy" id="1808958"/>
    <lineage>
        <taxon>Eukaryota</taxon>
        <taxon>Discoba</taxon>
        <taxon>Euglenozoa</taxon>
        <taxon>Kinetoplastea</taxon>
        <taxon>Metakinetoplastina</taxon>
        <taxon>Trypanosomatida</taxon>
        <taxon>Trypanosomatidae</taxon>
        <taxon>Novymonas</taxon>
    </lineage>
</organism>
<dbReference type="CDD" id="cd23799">
    <property type="entry name" value="UBCc_UBE2J"/>
    <property type="match status" value="1"/>
</dbReference>
<dbReference type="EMBL" id="JAECZO010000107">
    <property type="protein sequence ID" value="KAK7197481.1"/>
    <property type="molecule type" value="Genomic_DNA"/>
</dbReference>
<dbReference type="SMART" id="SM00212">
    <property type="entry name" value="UBCc"/>
    <property type="match status" value="1"/>
</dbReference>
<comment type="caution">
    <text evidence="3">The sequence shown here is derived from an EMBL/GenBank/DDBJ whole genome shotgun (WGS) entry which is preliminary data.</text>
</comment>
<feature type="compositionally biased region" description="Low complexity" evidence="1">
    <location>
        <begin position="205"/>
        <end position="230"/>
    </location>
</feature>
<dbReference type="InterPro" id="IPR050113">
    <property type="entry name" value="Ub_conjugating_enzyme"/>
</dbReference>
<dbReference type="Pfam" id="PF00179">
    <property type="entry name" value="UQ_con"/>
    <property type="match status" value="1"/>
</dbReference>
<feature type="compositionally biased region" description="Low complexity" evidence="1">
    <location>
        <begin position="173"/>
        <end position="187"/>
    </location>
</feature>
<evidence type="ECO:0000313" key="3">
    <source>
        <dbReference type="EMBL" id="KAK7197481.1"/>
    </source>
</evidence>
<dbReference type="AlphaFoldDB" id="A0AAW0EVE6"/>
<gene>
    <name evidence="3" type="ORF">NESM_000697600</name>
</gene>